<dbReference type="EMBL" id="AK418058">
    <property type="protein sequence ID" value="BAN21273.1"/>
    <property type="molecule type" value="mRNA"/>
</dbReference>
<accession>R4WDY7</accession>
<dbReference type="InterPro" id="IPR038606">
    <property type="entry name" value="To_sf"/>
</dbReference>
<dbReference type="PANTHER" id="PTHR11008">
    <property type="entry name" value="PROTEIN TAKEOUT-LIKE PROTEIN"/>
    <property type="match status" value="1"/>
</dbReference>
<evidence type="ECO:0008006" key="3">
    <source>
        <dbReference type="Google" id="ProtNLM"/>
    </source>
</evidence>
<dbReference type="InterPro" id="IPR010562">
    <property type="entry name" value="Haemolymph_juvenile_hormone-bd"/>
</dbReference>
<dbReference type="PANTHER" id="PTHR11008:SF41">
    <property type="entry name" value="RE70318P"/>
    <property type="match status" value="1"/>
</dbReference>
<feature type="chain" id="PRO_5004372182" description="Juvenile hormone binding protein" evidence="1">
    <location>
        <begin position="17"/>
        <end position="243"/>
    </location>
</feature>
<dbReference type="Gene3D" id="3.15.10.30">
    <property type="entry name" value="Haemolymph juvenile hormone binding protein"/>
    <property type="match status" value="1"/>
</dbReference>
<dbReference type="SMART" id="SM00700">
    <property type="entry name" value="JHBP"/>
    <property type="match status" value="1"/>
</dbReference>
<keyword evidence="1" id="KW-0732">Signal</keyword>
<dbReference type="Pfam" id="PF06585">
    <property type="entry name" value="JHBP"/>
    <property type="match status" value="1"/>
</dbReference>
<dbReference type="AlphaFoldDB" id="R4WDY7"/>
<evidence type="ECO:0000256" key="1">
    <source>
        <dbReference type="SAM" id="SignalP"/>
    </source>
</evidence>
<feature type="signal peptide" evidence="1">
    <location>
        <begin position="1"/>
        <end position="16"/>
    </location>
</feature>
<evidence type="ECO:0000313" key="2">
    <source>
        <dbReference type="EMBL" id="BAN21273.1"/>
    </source>
</evidence>
<sequence length="243" mass="27207">MKTAFALFILIVGTSALPIHADEPLLKNGIEKLIKEVIEYFRWLLQRHDPYTPPAITGQHIVDKNIDIEISLSDVAVSEETKFAIDNVYFNLPYLKSTFQVTEPAAHVEGKFQVSGTVLSKQLKGSGSFVVDIENFVQKGSIQYEIIDHNLQIKTIDLDYEVSGAKGSVEGLEIDGMTADEVKQFFDSGLVKFLEEHKTAVSQIAGNKIKELANEFLIGKTLNFMKELIYSTPDPPPFPFIRE</sequence>
<organism evidence="2">
    <name type="scientific">Riptortus pedestris</name>
    <name type="common">Bean bug</name>
    <dbReference type="NCBI Taxonomy" id="329032"/>
    <lineage>
        <taxon>Eukaryota</taxon>
        <taxon>Metazoa</taxon>
        <taxon>Ecdysozoa</taxon>
        <taxon>Arthropoda</taxon>
        <taxon>Hexapoda</taxon>
        <taxon>Insecta</taxon>
        <taxon>Pterygota</taxon>
        <taxon>Neoptera</taxon>
        <taxon>Paraneoptera</taxon>
        <taxon>Hemiptera</taxon>
        <taxon>Heteroptera</taxon>
        <taxon>Panheteroptera</taxon>
        <taxon>Pentatomomorpha</taxon>
        <taxon>Coreoidea</taxon>
        <taxon>Alydidae</taxon>
        <taxon>Riptortus</taxon>
    </lineage>
</organism>
<reference evidence="2" key="1">
    <citation type="journal article" date="2013" name="PLoS ONE">
        <title>Gene expression in gut symbiotic organ of stinkbug affected by extracellular bacterial symbiont.</title>
        <authorList>
            <person name="Futahashi R."/>
            <person name="Tanaka K."/>
            <person name="Tanahashi M."/>
            <person name="Nikoh N."/>
            <person name="Kikuchi Y."/>
            <person name="Lee B.L."/>
            <person name="Fukatsu T."/>
        </authorList>
    </citation>
    <scope>NUCLEOTIDE SEQUENCE</scope>
    <source>
        <tissue evidence="2">Midgut</tissue>
    </source>
</reference>
<protein>
    <recommendedName>
        <fullName evidence="3">Juvenile hormone binding protein</fullName>
    </recommendedName>
</protein>
<proteinExistence type="evidence at transcript level"/>
<name>R4WDY7_RIPPE</name>